<dbReference type="RefSeq" id="WP_274456898.1">
    <property type="nucleotide sequence ID" value="NZ_CP067097.1"/>
</dbReference>
<evidence type="ECO:0000256" key="1">
    <source>
        <dbReference type="SAM" id="Phobius"/>
    </source>
</evidence>
<evidence type="ECO:0000313" key="3">
    <source>
        <dbReference type="Proteomes" id="UP001232973"/>
    </source>
</evidence>
<reference evidence="2 3" key="1">
    <citation type="submission" date="2023-07" db="EMBL/GenBank/DDBJ databases">
        <title>Genomic Encyclopedia of Type Strains, Phase IV (KMG-IV): sequencing the most valuable type-strain genomes for metagenomic binning, comparative biology and taxonomic classification.</title>
        <authorList>
            <person name="Goeker M."/>
        </authorList>
    </citation>
    <scope>NUCLEOTIDE SEQUENCE [LARGE SCALE GENOMIC DNA]</scope>
    <source>
        <strain evidence="2 3">DSM 4006</strain>
    </source>
</reference>
<proteinExistence type="predicted"/>
<sequence length="151" mass="16933">MHSVFGFIALIGAAWLLQFALTWLQIRHYRGKMRDLVHKYQHAEGFSLFSGVARKALGSGAIVLIIVDQQQTIGECQVLTGISVFAKFKEEPAYAGMRVREAIERAERDLQRKRRISARQQSIAKALKMAAENAVRAAKPPVLTRKETVAQ</sequence>
<protein>
    <submittedName>
        <fullName evidence="2">DNA-binding transcriptional regulator of glucitol operon</fullName>
    </submittedName>
</protein>
<dbReference type="Pfam" id="PF06923">
    <property type="entry name" value="GutM"/>
    <property type="match status" value="1"/>
</dbReference>
<dbReference type="InterPro" id="IPR009693">
    <property type="entry name" value="Glucitol_operon_activator"/>
</dbReference>
<organism evidence="2 3">
    <name type="scientific">Alicyclobacillus cycloheptanicus</name>
    <dbReference type="NCBI Taxonomy" id="1457"/>
    <lineage>
        <taxon>Bacteria</taxon>
        <taxon>Bacillati</taxon>
        <taxon>Bacillota</taxon>
        <taxon>Bacilli</taxon>
        <taxon>Bacillales</taxon>
        <taxon>Alicyclobacillaceae</taxon>
        <taxon>Alicyclobacillus</taxon>
    </lineage>
</organism>
<feature type="transmembrane region" description="Helical" evidence="1">
    <location>
        <begin position="6"/>
        <end position="24"/>
    </location>
</feature>
<dbReference type="Proteomes" id="UP001232973">
    <property type="component" value="Unassembled WGS sequence"/>
</dbReference>
<dbReference type="EMBL" id="JAUSTP010000034">
    <property type="protein sequence ID" value="MDQ0191201.1"/>
    <property type="molecule type" value="Genomic_DNA"/>
</dbReference>
<accession>A0ABT9XLL7</accession>
<keyword evidence="1" id="KW-1133">Transmembrane helix</keyword>
<keyword evidence="1" id="KW-0472">Membrane</keyword>
<keyword evidence="2" id="KW-0238">DNA-binding</keyword>
<comment type="caution">
    <text evidence="2">The sequence shown here is derived from an EMBL/GenBank/DDBJ whole genome shotgun (WGS) entry which is preliminary data.</text>
</comment>
<dbReference type="GO" id="GO:0003677">
    <property type="term" value="F:DNA binding"/>
    <property type="evidence" value="ECO:0007669"/>
    <property type="project" value="UniProtKB-KW"/>
</dbReference>
<name>A0ABT9XLL7_9BACL</name>
<gene>
    <name evidence="2" type="ORF">J2S03_003070</name>
</gene>
<evidence type="ECO:0000313" key="2">
    <source>
        <dbReference type="EMBL" id="MDQ0191201.1"/>
    </source>
</evidence>
<keyword evidence="3" id="KW-1185">Reference proteome</keyword>
<keyword evidence="1" id="KW-0812">Transmembrane</keyword>